<dbReference type="GO" id="GO:0030638">
    <property type="term" value="P:polyketide metabolic process"/>
    <property type="evidence" value="ECO:0007669"/>
    <property type="project" value="InterPro"/>
</dbReference>
<dbReference type="EMBL" id="JAFBRM010000001">
    <property type="protein sequence ID" value="MBM1712698.1"/>
    <property type="molecule type" value="Genomic_DNA"/>
</dbReference>
<evidence type="ECO:0000313" key="1">
    <source>
        <dbReference type="EMBL" id="MBM1712698.1"/>
    </source>
</evidence>
<dbReference type="SUPFAM" id="SSF54427">
    <property type="entry name" value="NTF2-like"/>
    <property type="match status" value="2"/>
</dbReference>
<accession>A0AAE2VW81</accession>
<dbReference type="AlphaFoldDB" id="A0AAE2VW81"/>
<protein>
    <submittedName>
        <fullName evidence="1">Nuclear transport factor 2 family protein</fullName>
    </submittedName>
</protein>
<proteinExistence type="predicted"/>
<dbReference type="PANTHER" id="PTHR38436">
    <property type="entry name" value="POLYKETIDE CYCLASE SNOAL-LIKE DOMAIN"/>
    <property type="match status" value="1"/>
</dbReference>
<dbReference type="Gene3D" id="3.10.450.50">
    <property type="match status" value="2"/>
</dbReference>
<dbReference type="PANTHER" id="PTHR38436:SF1">
    <property type="entry name" value="ESTER CYCLASE"/>
    <property type="match status" value="1"/>
</dbReference>
<gene>
    <name evidence="1" type="ORF">JQV55_03900</name>
</gene>
<dbReference type="Proteomes" id="UP000732193">
    <property type="component" value="Unassembled WGS sequence"/>
</dbReference>
<keyword evidence="2" id="KW-1185">Reference proteome</keyword>
<reference evidence="1 2" key="1">
    <citation type="submission" date="2021-01" db="EMBL/GenBank/DDBJ databases">
        <title>Diatom-associated Roseobacters Show Island Model of Population Structure.</title>
        <authorList>
            <person name="Qu L."/>
            <person name="Feng X."/>
            <person name="Chen Y."/>
            <person name="Li L."/>
            <person name="Wang X."/>
            <person name="Hu Z."/>
            <person name="Wang H."/>
            <person name="Luo H."/>
        </authorList>
    </citation>
    <scope>NUCLEOTIDE SEQUENCE [LARGE SCALE GENOMIC DNA]</scope>
    <source>
        <strain evidence="1 2">TR60-84</strain>
    </source>
</reference>
<comment type="caution">
    <text evidence="1">The sequence shown here is derived from an EMBL/GenBank/DDBJ whole genome shotgun (WGS) entry which is preliminary data.</text>
</comment>
<dbReference type="InterPro" id="IPR009959">
    <property type="entry name" value="Cyclase_SnoaL-like"/>
</dbReference>
<sequence length="334" mass="36879">MTDPIQNAKAVTQAHFTALAGATADTVADVLGAGMSPDAIWRGVHPFNVQTGPQGAARAFWQPLLTAFTGLQRREDIFFGATNSIADQSGVWTCSMGHLMGLFDAPFLNIPPTRKIAMLRYAEFNRVTDGKIVETALFCDLLHLMTQAGVGRFPQQTAAHLVQPGPRGNDGLLYGPQDAGESAKTLALINRMIGAIDAANEDPRALTPREELQRDWHDDMIWWGPEGIGATYTIDRYIEQHQGPFRRHLSDRSFNGHLARFTEGNYGGFFGWPNLTLTNSNGFMGIAANETRADMRVVDIYRRDGDKLAENWIFIDMLHFLKMQGVDVLAELSG</sequence>
<dbReference type="RefSeq" id="WP_203241305.1">
    <property type="nucleotide sequence ID" value="NZ_JAFBRH010000001.1"/>
</dbReference>
<dbReference type="InterPro" id="IPR032710">
    <property type="entry name" value="NTF2-like_dom_sf"/>
</dbReference>
<evidence type="ECO:0000313" key="2">
    <source>
        <dbReference type="Proteomes" id="UP000732193"/>
    </source>
</evidence>
<organism evidence="1 2">
    <name type="scientific">Sulfitobacter geojensis</name>
    <dbReference type="NCBI Taxonomy" id="1342299"/>
    <lineage>
        <taxon>Bacteria</taxon>
        <taxon>Pseudomonadati</taxon>
        <taxon>Pseudomonadota</taxon>
        <taxon>Alphaproteobacteria</taxon>
        <taxon>Rhodobacterales</taxon>
        <taxon>Roseobacteraceae</taxon>
        <taxon>Sulfitobacter</taxon>
    </lineage>
</organism>
<name>A0AAE2VW81_9RHOB</name>